<evidence type="ECO:0000256" key="5">
    <source>
        <dbReference type="SAM" id="MobiDB-lite"/>
    </source>
</evidence>
<dbReference type="SUPFAM" id="SSF57959">
    <property type="entry name" value="Leucine zipper domain"/>
    <property type="match status" value="1"/>
</dbReference>
<dbReference type="PANTHER" id="PTHR19304">
    <property type="entry name" value="CYCLIC-AMP RESPONSE ELEMENT BINDING PROTEIN"/>
    <property type="match status" value="1"/>
</dbReference>
<dbReference type="CDD" id="cd14687">
    <property type="entry name" value="bZIP_ATF2"/>
    <property type="match status" value="1"/>
</dbReference>
<evidence type="ECO:0000256" key="4">
    <source>
        <dbReference type="ARBA" id="ARBA00023242"/>
    </source>
</evidence>
<dbReference type="GeneID" id="54575924"/>
<dbReference type="RefSeq" id="XP_033680351.1">
    <property type="nucleotide sequence ID" value="XM_033822594.1"/>
</dbReference>
<name>A0A6A6I4V1_9PLEO</name>
<dbReference type="InterPro" id="IPR051027">
    <property type="entry name" value="bZIP_transcription_factors"/>
</dbReference>
<sequence>APIAASPPGRRRKSENVEPGSARAVYLEKNRKAASKCRNKQKKQQEELIETARDVERKNRALKAEVEVLKDGMRELMELVGRHTNCPDSRLSTYVQREADRLAAGA</sequence>
<evidence type="ECO:0000259" key="6">
    <source>
        <dbReference type="PROSITE" id="PS50217"/>
    </source>
</evidence>
<evidence type="ECO:0000313" key="8">
    <source>
        <dbReference type="Proteomes" id="UP000800094"/>
    </source>
</evidence>
<dbReference type="Pfam" id="PF00170">
    <property type="entry name" value="bZIP_1"/>
    <property type="match status" value="1"/>
</dbReference>
<keyword evidence="8" id="KW-1185">Reference proteome</keyword>
<protein>
    <recommendedName>
        <fullName evidence="6">BZIP domain-containing protein</fullName>
    </recommendedName>
</protein>
<dbReference type="AlphaFoldDB" id="A0A6A6I4V1"/>
<evidence type="ECO:0000256" key="1">
    <source>
        <dbReference type="ARBA" id="ARBA00004123"/>
    </source>
</evidence>
<organism evidence="7 8">
    <name type="scientific">Trematosphaeria pertusa</name>
    <dbReference type="NCBI Taxonomy" id="390896"/>
    <lineage>
        <taxon>Eukaryota</taxon>
        <taxon>Fungi</taxon>
        <taxon>Dikarya</taxon>
        <taxon>Ascomycota</taxon>
        <taxon>Pezizomycotina</taxon>
        <taxon>Dothideomycetes</taxon>
        <taxon>Pleosporomycetidae</taxon>
        <taxon>Pleosporales</taxon>
        <taxon>Massarineae</taxon>
        <taxon>Trematosphaeriaceae</taxon>
        <taxon>Trematosphaeria</taxon>
    </lineage>
</organism>
<feature type="non-terminal residue" evidence="7">
    <location>
        <position position="106"/>
    </location>
</feature>
<evidence type="ECO:0000313" key="7">
    <source>
        <dbReference type="EMBL" id="KAF2245347.1"/>
    </source>
</evidence>
<evidence type="ECO:0000256" key="2">
    <source>
        <dbReference type="ARBA" id="ARBA00023015"/>
    </source>
</evidence>
<feature type="non-terminal residue" evidence="7">
    <location>
        <position position="1"/>
    </location>
</feature>
<dbReference type="SMART" id="SM00338">
    <property type="entry name" value="BRLZ"/>
    <property type="match status" value="1"/>
</dbReference>
<keyword evidence="2" id="KW-0805">Transcription regulation</keyword>
<proteinExistence type="predicted"/>
<dbReference type="EMBL" id="ML987200">
    <property type="protein sequence ID" value="KAF2245347.1"/>
    <property type="molecule type" value="Genomic_DNA"/>
</dbReference>
<comment type="subcellular location">
    <subcellularLocation>
        <location evidence="1">Nucleus</location>
    </subcellularLocation>
</comment>
<dbReference type="PROSITE" id="PS50217">
    <property type="entry name" value="BZIP"/>
    <property type="match status" value="1"/>
</dbReference>
<dbReference type="InterPro" id="IPR046347">
    <property type="entry name" value="bZIP_sf"/>
</dbReference>
<accession>A0A6A6I4V1</accession>
<dbReference type="GO" id="GO:0005634">
    <property type="term" value="C:nucleus"/>
    <property type="evidence" value="ECO:0007669"/>
    <property type="project" value="UniProtKB-SubCell"/>
</dbReference>
<feature type="compositionally biased region" description="Basic residues" evidence="5">
    <location>
        <begin position="32"/>
        <end position="42"/>
    </location>
</feature>
<feature type="domain" description="BZIP" evidence="6">
    <location>
        <begin position="28"/>
        <end position="83"/>
    </location>
</feature>
<keyword evidence="4" id="KW-0539">Nucleus</keyword>
<evidence type="ECO:0000256" key="3">
    <source>
        <dbReference type="ARBA" id="ARBA00023163"/>
    </source>
</evidence>
<dbReference type="Proteomes" id="UP000800094">
    <property type="component" value="Unassembled WGS sequence"/>
</dbReference>
<gene>
    <name evidence="7" type="ORF">BU26DRAFT_382890</name>
</gene>
<dbReference type="GO" id="GO:0003700">
    <property type="term" value="F:DNA-binding transcription factor activity"/>
    <property type="evidence" value="ECO:0007669"/>
    <property type="project" value="InterPro"/>
</dbReference>
<dbReference type="OrthoDB" id="295274at2759"/>
<keyword evidence="3" id="KW-0804">Transcription</keyword>
<dbReference type="Gene3D" id="1.20.5.170">
    <property type="match status" value="1"/>
</dbReference>
<dbReference type="InterPro" id="IPR004827">
    <property type="entry name" value="bZIP"/>
</dbReference>
<feature type="region of interest" description="Disordered" evidence="5">
    <location>
        <begin position="1"/>
        <end position="47"/>
    </location>
</feature>
<reference evidence="7" key="1">
    <citation type="journal article" date="2020" name="Stud. Mycol.">
        <title>101 Dothideomycetes genomes: a test case for predicting lifestyles and emergence of pathogens.</title>
        <authorList>
            <person name="Haridas S."/>
            <person name="Albert R."/>
            <person name="Binder M."/>
            <person name="Bloem J."/>
            <person name="Labutti K."/>
            <person name="Salamov A."/>
            <person name="Andreopoulos B."/>
            <person name="Baker S."/>
            <person name="Barry K."/>
            <person name="Bills G."/>
            <person name="Bluhm B."/>
            <person name="Cannon C."/>
            <person name="Castanera R."/>
            <person name="Culley D."/>
            <person name="Daum C."/>
            <person name="Ezra D."/>
            <person name="Gonzalez J."/>
            <person name="Henrissat B."/>
            <person name="Kuo A."/>
            <person name="Liang C."/>
            <person name="Lipzen A."/>
            <person name="Lutzoni F."/>
            <person name="Magnuson J."/>
            <person name="Mondo S."/>
            <person name="Nolan M."/>
            <person name="Ohm R."/>
            <person name="Pangilinan J."/>
            <person name="Park H.-J."/>
            <person name="Ramirez L."/>
            <person name="Alfaro M."/>
            <person name="Sun H."/>
            <person name="Tritt A."/>
            <person name="Yoshinaga Y."/>
            <person name="Zwiers L.-H."/>
            <person name="Turgeon B."/>
            <person name="Goodwin S."/>
            <person name="Spatafora J."/>
            <person name="Crous P."/>
            <person name="Grigoriev I."/>
        </authorList>
    </citation>
    <scope>NUCLEOTIDE SEQUENCE</scope>
    <source>
        <strain evidence="7">CBS 122368</strain>
    </source>
</reference>